<feature type="non-terminal residue" evidence="3">
    <location>
        <position position="254"/>
    </location>
</feature>
<proteinExistence type="predicted"/>
<gene>
    <name evidence="3" type="ORF">S01H1_60518</name>
</gene>
<feature type="domain" description="Metalloprotease TldD/E C-terminal" evidence="1">
    <location>
        <begin position="164"/>
        <end position="254"/>
    </location>
</feature>
<dbReference type="PANTHER" id="PTHR43666">
    <property type="entry name" value="TLDD PROTEIN"/>
    <property type="match status" value="1"/>
</dbReference>
<name>X0X8E4_9ZZZZ</name>
<evidence type="ECO:0000259" key="1">
    <source>
        <dbReference type="Pfam" id="PF19289"/>
    </source>
</evidence>
<sequence>ALSWNKRVVATEIRNFERAEERVEALFKLAKVSQPNPMYGGLASGTFEYGKSKADGKISTLEEPTAYVEQAIEAARAEVPTGLNAGGTLYSNYEDVYLVSSEGPTGQDARSSIELSIRAFSQKEASGHGVECSSSLKDFDPSRAGGKAGEMARLAKDPMAGEEGTYDIIFDPLITGSILGTYGMMASAFYVMIQMSVFGNKLGEKVASEIVTLRDSPAGYSVANRLFDDEGVPARETVIIDRGVLKTYLHNTST</sequence>
<dbReference type="InterPro" id="IPR035068">
    <property type="entry name" value="TldD/PmbA_N"/>
</dbReference>
<dbReference type="Pfam" id="PF19289">
    <property type="entry name" value="PmbA_TldD_3rd"/>
    <property type="match status" value="1"/>
</dbReference>
<dbReference type="AlphaFoldDB" id="X0X8E4"/>
<feature type="non-terminal residue" evidence="3">
    <location>
        <position position="1"/>
    </location>
</feature>
<reference evidence="3" key="1">
    <citation type="journal article" date="2014" name="Front. Microbiol.">
        <title>High frequency of phylogenetically diverse reductive dehalogenase-homologous genes in deep subseafloor sedimentary metagenomes.</title>
        <authorList>
            <person name="Kawai M."/>
            <person name="Futagami T."/>
            <person name="Toyoda A."/>
            <person name="Takaki Y."/>
            <person name="Nishi S."/>
            <person name="Hori S."/>
            <person name="Arai W."/>
            <person name="Tsubouchi T."/>
            <person name="Morono Y."/>
            <person name="Uchiyama I."/>
            <person name="Ito T."/>
            <person name="Fujiyama A."/>
            <person name="Inagaki F."/>
            <person name="Takami H."/>
        </authorList>
    </citation>
    <scope>NUCLEOTIDE SEQUENCE</scope>
    <source>
        <strain evidence="3">Expedition CK06-06</strain>
    </source>
</reference>
<dbReference type="InterPro" id="IPR045570">
    <property type="entry name" value="Metalloprtase-TldD/E_cen_dom"/>
</dbReference>
<comment type="caution">
    <text evidence="3">The sequence shown here is derived from an EMBL/GenBank/DDBJ whole genome shotgun (WGS) entry which is preliminary data.</text>
</comment>
<dbReference type="Pfam" id="PF19290">
    <property type="entry name" value="PmbA_TldD_2nd"/>
    <property type="match status" value="1"/>
</dbReference>
<organism evidence="3">
    <name type="scientific">marine sediment metagenome</name>
    <dbReference type="NCBI Taxonomy" id="412755"/>
    <lineage>
        <taxon>unclassified sequences</taxon>
        <taxon>metagenomes</taxon>
        <taxon>ecological metagenomes</taxon>
    </lineage>
</organism>
<dbReference type="GO" id="GO:0008237">
    <property type="term" value="F:metallopeptidase activity"/>
    <property type="evidence" value="ECO:0007669"/>
    <property type="project" value="InterPro"/>
</dbReference>
<dbReference type="EMBL" id="BARS01039640">
    <property type="protein sequence ID" value="GAG21246.1"/>
    <property type="molecule type" value="Genomic_DNA"/>
</dbReference>
<dbReference type="GO" id="GO:0006508">
    <property type="term" value="P:proteolysis"/>
    <property type="evidence" value="ECO:0007669"/>
    <property type="project" value="InterPro"/>
</dbReference>
<dbReference type="InterPro" id="IPR036059">
    <property type="entry name" value="TldD/PmbA_sf"/>
</dbReference>
<evidence type="ECO:0008006" key="4">
    <source>
        <dbReference type="Google" id="ProtNLM"/>
    </source>
</evidence>
<dbReference type="InterPro" id="IPR045569">
    <property type="entry name" value="Metalloprtase-TldD/E_C"/>
</dbReference>
<evidence type="ECO:0000313" key="3">
    <source>
        <dbReference type="EMBL" id="GAG21246.1"/>
    </source>
</evidence>
<protein>
    <recommendedName>
        <fullName evidence="4">TldD/PmbA family protein</fullName>
    </recommendedName>
</protein>
<accession>X0X8E4</accession>
<evidence type="ECO:0000259" key="2">
    <source>
        <dbReference type="Pfam" id="PF19290"/>
    </source>
</evidence>
<dbReference type="SUPFAM" id="SSF111283">
    <property type="entry name" value="Putative modulator of DNA gyrase, PmbA/TldD"/>
    <property type="match status" value="1"/>
</dbReference>
<feature type="domain" description="Metalloprotease TldD/E central" evidence="2">
    <location>
        <begin position="60"/>
        <end position="153"/>
    </location>
</feature>
<dbReference type="Gene3D" id="3.30.2290.10">
    <property type="entry name" value="PmbA/TldD superfamily"/>
    <property type="match status" value="1"/>
</dbReference>
<dbReference type="PANTHER" id="PTHR43666:SF1">
    <property type="entry name" value="CONSERVED PROTEIN"/>
    <property type="match status" value="1"/>
</dbReference>